<dbReference type="OrthoDB" id="10291325at2759"/>
<dbReference type="EMBL" id="CAAKMV010000111">
    <property type="protein sequence ID" value="VIO54960.1"/>
    <property type="molecule type" value="Genomic_DNA"/>
</dbReference>
<sequence length="81" mass="9533">MPIYTYIIETSQVTHKYKMVQVLEDMYGRDRFGVQEIGPNGFRIKVTTFDPKAPWERLRALGVVVWSESERSFIHLQNSLK</sequence>
<accession>A0A679P1J9</accession>
<evidence type="ECO:0000313" key="1">
    <source>
        <dbReference type="EMBL" id="CAG2008422.1"/>
    </source>
</evidence>
<evidence type="ECO:0000313" key="2">
    <source>
        <dbReference type="EMBL" id="VIO54960.1"/>
    </source>
</evidence>
<dbReference type="EMBL" id="CAJPIJ010000190">
    <property type="protein sequence ID" value="CAG2008422.1"/>
    <property type="molecule type" value="Genomic_DNA"/>
</dbReference>
<proteinExistence type="predicted"/>
<dbReference type="Proteomes" id="UP000746612">
    <property type="component" value="Unassembled WGS sequence"/>
</dbReference>
<reference evidence="2" key="1">
    <citation type="submission" date="2019-04" db="EMBL/GenBank/DDBJ databases">
        <authorList>
            <person name="Melise S."/>
            <person name="Noan J."/>
            <person name="Okalmin O."/>
        </authorList>
    </citation>
    <scope>NUCLEOTIDE SEQUENCE</scope>
    <source>
        <strain evidence="2">FN9</strain>
    </source>
</reference>
<organism evidence="2">
    <name type="scientific">Gibberella zeae</name>
    <name type="common">Wheat head blight fungus</name>
    <name type="synonym">Fusarium graminearum</name>
    <dbReference type="NCBI Taxonomy" id="5518"/>
    <lineage>
        <taxon>Eukaryota</taxon>
        <taxon>Fungi</taxon>
        <taxon>Dikarya</taxon>
        <taxon>Ascomycota</taxon>
        <taxon>Pezizomycotina</taxon>
        <taxon>Sordariomycetes</taxon>
        <taxon>Hypocreomycetidae</taxon>
        <taxon>Hypocreales</taxon>
        <taxon>Nectriaceae</taxon>
        <taxon>Fusarium</taxon>
    </lineage>
</organism>
<protein>
    <submittedName>
        <fullName evidence="2">Uncharacterized protein</fullName>
    </submittedName>
</protein>
<gene>
    <name evidence="2" type="ORF">FUG_LOCUS145147</name>
    <name evidence="1" type="ORF">MDCFG202_LOCUS570334</name>
</gene>
<reference evidence="1" key="2">
    <citation type="submission" date="2021-03" db="EMBL/GenBank/DDBJ databases">
        <authorList>
            <person name="Alouane T."/>
            <person name="Langin T."/>
            <person name="Bonhomme L."/>
        </authorList>
    </citation>
    <scope>NUCLEOTIDE SEQUENCE</scope>
    <source>
        <strain evidence="1">MDC_Fg202</strain>
    </source>
</reference>
<name>A0A679P1J9_GIBZA</name>
<dbReference type="AlphaFoldDB" id="A0A679P1J9"/>